<evidence type="ECO:0000313" key="1">
    <source>
        <dbReference type="EMBL" id="GCE63445.1"/>
    </source>
</evidence>
<organism evidence="1 2">
    <name type="scientific">Candidatus Mycoplasma haematohominis</name>
    <dbReference type="NCBI Taxonomy" id="1494318"/>
    <lineage>
        <taxon>Bacteria</taxon>
        <taxon>Bacillati</taxon>
        <taxon>Mycoplasmatota</taxon>
        <taxon>Mollicutes</taxon>
        <taxon>Mycoplasmataceae</taxon>
        <taxon>Mycoplasma</taxon>
    </lineage>
</organism>
<proteinExistence type="predicted"/>
<reference evidence="1 2" key="1">
    <citation type="submission" date="2019-01" db="EMBL/GenBank/DDBJ databases">
        <title>Draft genome sequences of Candidatus Mycoplasma haemohominis SWG34-3 identified from a patient with pyrexia, anemia and liver dysfunction.</title>
        <authorList>
            <person name="Sekizuka T."/>
            <person name="Hattori N."/>
            <person name="Katano H."/>
            <person name="Takuma T."/>
            <person name="Ito T."/>
            <person name="Arai N."/>
            <person name="Yanai R."/>
            <person name="Ishii S."/>
            <person name="Miura Y."/>
            <person name="Tokunaga T."/>
            <person name="Watanabe H."/>
            <person name="Nomura N."/>
            <person name="Eguchi J."/>
            <person name="Arai T."/>
            <person name="Hasegawa H."/>
            <person name="Nakamaki T."/>
            <person name="Wakita T."/>
            <person name="Niki Y."/>
            <person name="Kuroda M."/>
        </authorList>
    </citation>
    <scope>NUCLEOTIDE SEQUENCE [LARGE SCALE GENOMIC DNA]</scope>
    <source>
        <strain evidence="1">SWG34-3</strain>
    </source>
</reference>
<protein>
    <submittedName>
        <fullName evidence="1">Uncharacterized protein</fullName>
    </submittedName>
</protein>
<dbReference type="EMBL" id="BIMN01000002">
    <property type="protein sequence ID" value="GCE63445.1"/>
    <property type="molecule type" value="Genomic_DNA"/>
</dbReference>
<dbReference type="Proteomes" id="UP000324831">
    <property type="component" value="Unassembled WGS sequence"/>
</dbReference>
<sequence>MTWVSKGLIALASALVVGLSNSYLWNVSSVGGSYSNVYEKLKYFVLPVEASDAYWRKLHRSIISYHHQEKKTAWFRFQEHYARDRLNIKREARNRFKNSHILKAWCTSKYEGSIAENKNLLDDVFIFCSMPVQDSFNVEVLDLNFNDPAFDRNLKKLVGYLGWGNIKDSELYEIAKSAHKNIGIDVKEKLLYWCLQRYSVPFRSEDDDWYLVKSFCLKI</sequence>
<dbReference type="AlphaFoldDB" id="A0A478FTL9"/>
<comment type="caution">
    <text evidence="1">The sequence shown here is derived from an EMBL/GenBank/DDBJ whole genome shotgun (WGS) entry which is preliminary data.</text>
</comment>
<gene>
    <name evidence="1" type="ORF">MHSWG343_04420</name>
</gene>
<name>A0A478FTL9_9MOLU</name>
<evidence type="ECO:0000313" key="2">
    <source>
        <dbReference type="Proteomes" id="UP000324831"/>
    </source>
</evidence>
<accession>A0A478FTL9</accession>